<dbReference type="OrthoDB" id="9785474at2"/>
<evidence type="ECO:0000313" key="2">
    <source>
        <dbReference type="EMBL" id="TGE38720.1"/>
    </source>
</evidence>
<name>A0A4Z0R7C7_9FIRM</name>
<dbReference type="GO" id="GO:0005886">
    <property type="term" value="C:plasma membrane"/>
    <property type="evidence" value="ECO:0007669"/>
    <property type="project" value="TreeGrafter"/>
</dbReference>
<dbReference type="AlphaFoldDB" id="A0A4Z0R7C7"/>
<protein>
    <submittedName>
        <fullName evidence="2">Hemerythrin</fullName>
    </submittedName>
</protein>
<gene>
    <name evidence="2" type="ORF">E4K67_04335</name>
</gene>
<evidence type="ECO:0000259" key="1">
    <source>
        <dbReference type="Pfam" id="PF01814"/>
    </source>
</evidence>
<organism evidence="2 3">
    <name type="scientific">Desulfosporosinus fructosivorans</name>
    <dbReference type="NCBI Taxonomy" id="2018669"/>
    <lineage>
        <taxon>Bacteria</taxon>
        <taxon>Bacillati</taxon>
        <taxon>Bacillota</taxon>
        <taxon>Clostridia</taxon>
        <taxon>Eubacteriales</taxon>
        <taxon>Desulfitobacteriaceae</taxon>
        <taxon>Desulfosporosinus</taxon>
    </lineage>
</organism>
<evidence type="ECO:0000313" key="3">
    <source>
        <dbReference type="Proteomes" id="UP000298460"/>
    </source>
</evidence>
<comment type="caution">
    <text evidence="2">The sequence shown here is derived from an EMBL/GenBank/DDBJ whole genome shotgun (WGS) entry which is preliminary data.</text>
</comment>
<feature type="domain" description="Hemerythrin-like" evidence="1">
    <location>
        <begin position="3"/>
        <end position="138"/>
    </location>
</feature>
<sequence>MTVIKELKNEHEAVLLTIRIIDQITSLLKSGQTVELIHLDQILEFLAVFVDKCHHSKEEKVLFPAMEAAGIPREGGPIATMLYEHEQGRSLVQGLRSGVEGYRVGKESSISEIIKNAHKYGKLLTSHIDKENNVLYVMAERVLSAEKMVAMEAEFTRIEENEVGPNKHEEFHATLHALKSIYLD</sequence>
<accession>A0A4Z0R7C7</accession>
<dbReference type="RefSeq" id="WP_135545215.1">
    <property type="nucleotide sequence ID" value="NZ_SPQQ01000002.1"/>
</dbReference>
<dbReference type="Gene3D" id="1.20.120.520">
    <property type="entry name" value="nmb1532 protein domain like"/>
    <property type="match status" value="1"/>
</dbReference>
<keyword evidence="3" id="KW-1185">Reference proteome</keyword>
<dbReference type="InterPro" id="IPR012312">
    <property type="entry name" value="Hemerythrin-like"/>
</dbReference>
<dbReference type="Proteomes" id="UP000298460">
    <property type="component" value="Unassembled WGS sequence"/>
</dbReference>
<dbReference type="EMBL" id="SPQQ01000002">
    <property type="protein sequence ID" value="TGE38720.1"/>
    <property type="molecule type" value="Genomic_DNA"/>
</dbReference>
<proteinExistence type="predicted"/>
<dbReference type="PANTHER" id="PTHR39966">
    <property type="entry name" value="BLL2471 PROTEIN-RELATED"/>
    <property type="match status" value="1"/>
</dbReference>
<reference evidence="2 3" key="1">
    <citation type="submission" date="2019-03" db="EMBL/GenBank/DDBJ databases">
        <title>Draft Genome Sequence of Desulfosporosinus fructosivorans Strain 63.6F, Isolated from Marine Sediment in the Baltic Sea.</title>
        <authorList>
            <person name="Hausmann B."/>
            <person name="Vandieken V."/>
            <person name="Pjevac P."/>
            <person name="Schreck K."/>
            <person name="Herbold C.W."/>
            <person name="Loy A."/>
        </authorList>
    </citation>
    <scope>NUCLEOTIDE SEQUENCE [LARGE SCALE GENOMIC DNA]</scope>
    <source>
        <strain evidence="2 3">63.6F</strain>
    </source>
</reference>
<dbReference type="CDD" id="cd12108">
    <property type="entry name" value="Hr-like"/>
    <property type="match status" value="1"/>
</dbReference>
<dbReference type="PANTHER" id="PTHR39966:SF1">
    <property type="entry name" value="HEMERYTHRIN-LIKE DOMAIN-CONTAINING PROTEIN"/>
    <property type="match status" value="1"/>
</dbReference>
<dbReference type="Pfam" id="PF01814">
    <property type="entry name" value="Hemerythrin"/>
    <property type="match status" value="1"/>
</dbReference>